<gene>
    <name evidence="9" type="ORF">N7463_008908</name>
</gene>
<protein>
    <recommendedName>
        <fullName evidence="8">Rhodopsin domain-containing protein</fullName>
    </recommendedName>
</protein>
<evidence type="ECO:0000256" key="3">
    <source>
        <dbReference type="ARBA" id="ARBA00022989"/>
    </source>
</evidence>
<feature type="transmembrane region" description="Helical" evidence="7">
    <location>
        <begin position="213"/>
        <end position="232"/>
    </location>
</feature>
<dbReference type="OrthoDB" id="10017208at2759"/>
<evidence type="ECO:0000313" key="10">
    <source>
        <dbReference type="Proteomes" id="UP001149954"/>
    </source>
</evidence>
<dbReference type="GO" id="GO:0016020">
    <property type="term" value="C:membrane"/>
    <property type="evidence" value="ECO:0007669"/>
    <property type="project" value="UniProtKB-SubCell"/>
</dbReference>
<evidence type="ECO:0000259" key="8">
    <source>
        <dbReference type="Pfam" id="PF20684"/>
    </source>
</evidence>
<comment type="caution">
    <text evidence="9">The sequence shown here is derived from an EMBL/GenBank/DDBJ whole genome shotgun (WGS) entry which is preliminary data.</text>
</comment>
<feature type="domain" description="Rhodopsin" evidence="8">
    <location>
        <begin position="32"/>
        <end position="274"/>
    </location>
</feature>
<evidence type="ECO:0000256" key="2">
    <source>
        <dbReference type="ARBA" id="ARBA00022692"/>
    </source>
</evidence>
<comment type="subcellular location">
    <subcellularLocation>
        <location evidence="1">Membrane</location>
        <topology evidence="1">Multi-pass membrane protein</topology>
    </subcellularLocation>
</comment>
<keyword evidence="3 7" id="KW-1133">Transmembrane helix</keyword>
<evidence type="ECO:0000313" key="9">
    <source>
        <dbReference type="EMBL" id="KAJ5496921.1"/>
    </source>
</evidence>
<evidence type="ECO:0000256" key="1">
    <source>
        <dbReference type="ARBA" id="ARBA00004141"/>
    </source>
</evidence>
<name>A0A9W9XPT1_9EURO</name>
<dbReference type="Pfam" id="PF20684">
    <property type="entry name" value="Fung_rhodopsin"/>
    <property type="match status" value="1"/>
</dbReference>
<feature type="transmembrane region" description="Helical" evidence="7">
    <location>
        <begin position="94"/>
        <end position="120"/>
    </location>
</feature>
<dbReference type="EMBL" id="JAPWDS010000005">
    <property type="protein sequence ID" value="KAJ5496921.1"/>
    <property type="molecule type" value="Genomic_DNA"/>
</dbReference>
<organism evidence="9 10">
    <name type="scientific">Penicillium fimorum</name>
    <dbReference type="NCBI Taxonomy" id="1882269"/>
    <lineage>
        <taxon>Eukaryota</taxon>
        <taxon>Fungi</taxon>
        <taxon>Dikarya</taxon>
        <taxon>Ascomycota</taxon>
        <taxon>Pezizomycotina</taxon>
        <taxon>Eurotiomycetes</taxon>
        <taxon>Eurotiomycetidae</taxon>
        <taxon>Eurotiales</taxon>
        <taxon>Aspergillaceae</taxon>
        <taxon>Penicillium</taxon>
    </lineage>
</organism>
<dbReference type="InterPro" id="IPR049326">
    <property type="entry name" value="Rhodopsin_dom_fungi"/>
</dbReference>
<keyword evidence="10" id="KW-1185">Reference proteome</keyword>
<feature type="transmembrane region" description="Helical" evidence="7">
    <location>
        <begin position="244"/>
        <end position="266"/>
    </location>
</feature>
<dbReference type="PANTHER" id="PTHR33048">
    <property type="entry name" value="PTH11-LIKE INTEGRAL MEMBRANE PROTEIN (AFU_ORTHOLOGUE AFUA_5G11245)"/>
    <property type="match status" value="1"/>
</dbReference>
<evidence type="ECO:0000256" key="6">
    <source>
        <dbReference type="SAM" id="MobiDB-lite"/>
    </source>
</evidence>
<sequence length="612" mass="65169">MVVTFPIETPAQRQVIGVAIAFSILAVIALCLRLLAHQIAHRKWIPSDYFMIAAAIFAVGLQSISITGVIQAGIGYDHVTAIAGSYGLEPITKLLKLIIPLQFLWVLSLSCTKVSILLLYLRIFPVTWVVRISWVTMGVIIAWTIGTVLAGCLICRPFAFNWDQTIPGGSCGDQVTSFTVTGVINLVTDVVVLVTPMPLLYNLQMASYKKVTFIIIFGLGAVTCIISILRISVLSTMNFTDITYSIPLANIFSGLEPCLAVILASVPMMRPLLGRSAYTPELTARPSNKSSSPSRRSRSTGDSEFQPLQDDSSELCLRPIGPKHEVGVAVEGFTDTRKMCYRSKSSLEAAESRDMDQKRNGPGISEILLARGLDKDATTTYEINCLSDKPACHRFTPDLTVIYGPSTYNMVANGYKFDLTSGCTLMGSPTPTGASCTQTQSLHHNNAINSATVLVPTTGADSTLGIFPATLIVTDTGDFPAPTSTTETKFSSNSDVSTIDAILTAPSTATTDVSSASSTDGSAVAIGSLNTTAMTPGGPTYFGNGTSPAPKNMSTVTVTVLASIPCHCECDCRQNQTARAAVTVPLAMKNHAVKRAAPVALCGFVAGAMFWI</sequence>
<proteinExistence type="inferred from homology"/>
<dbReference type="Proteomes" id="UP001149954">
    <property type="component" value="Unassembled WGS sequence"/>
</dbReference>
<evidence type="ECO:0000256" key="5">
    <source>
        <dbReference type="ARBA" id="ARBA00038359"/>
    </source>
</evidence>
<comment type="similarity">
    <text evidence="5">Belongs to the SAT4 family.</text>
</comment>
<dbReference type="PANTHER" id="PTHR33048:SF57">
    <property type="entry name" value="INTEGRAL MEMBRANE PROTEIN-RELATED"/>
    <property type="match status" value="1"/>
</dbReference>
<feature type="transmembrane region" description="Helical" evidence="7">
    <location>
        <begin position="48"/>
        <end position="74"/>
    </location>
</feature>
<feature type="transmembrane region" description="Helical" evidence="7">
    <location>
        <begin position="15"/>
        <end position="36"/>
    </location>
</feature>
<accession>A0A9W9XPT1</accession>
<evidence type="ECO:0000256" key="7">
    <source>
        <dbReference type="SAM" id="Phobius"/>
    </source>
</evidence>
<evidence type="ECO:0000256" key="4">
    <source>
        <dbReference type="ARBA" id="ARBA00023136"/>
    </source>
</evidence>
<dbReference type="InterPro" id="IPR052337">
    <property type="entry name" value="SAT4-like"/>
</dbReference>
<keyword evidence="4 7" id="KW-0472">Membrane</keyword>
<feature type="compositionally biased region" description="Low complexity" evidence="6">
    <location>
        <begin position="285"/>
        <end position="294"/>
    </location>
</feature>
<feature type="region of interest" description="Disordered" evidence="6">
    <location>
        <begin position="283"/>
        <end position="310"/>
    </location>
</feature>
<feature type="transmembrane region" description="Helical" evidence="7">
    <location>
        <begin position="132"/>
        <end position="159"/>
    </location>
</feature>
<keyword evidence="2 7" id="KW-0812">Transmembrane</keyword>
<reference evidence="9" key="1">
    <citation type="submission" date="2022-12" db="EMBL/GenBank/DDBJ databases">
        <authorList>
            <person name="Petersen C."/>
        </authorList>
    </citation>
    <scope>NUCLEOTIDE SEQUENCE</scope>
    <source>
        <strain evidence="9">IBT 29495</strain>
    </source>
</reference>
<dbReference type="AlphaFoldDB" id="A0A9W9XPT1"/>
<reference evidence="9" key="2">
    <citation type="journal article" date="2023" name="IMA Fungus">
        <title>Comparative genomic study of the Penicillium genus elucidates a diverse pangenome and 15 lateral gene transfer events.</title>
        <authorList>
            <person name="Petersen C."/>
            <person name="Sorensen T."/>
            <person name="Nielsen M.R."/>
            <person name="Sondergaard T.E."/>
            <person name="Sorensen J.L."/>
            <person name="Fitzpatrick D.A."/>
            <person name="Frisvad J.C."/>
            <person name="Nielsen K.L."/>
        </authorList>
    </citation>
    <scope>NUCLEOTIDE SEQUENCE</scope>
    <source>
        <strain evidence="9">IBT 29495</strain>
    </source>
</reference>